<dbReference type="AlphaFoldDB" id="A0AAD6Z4S2"/>
<dbReference type="EMBL" id="JARIHO010000090">
    <property type="protein sequence ID" value="KAJ7306938.1"/>
    <property type="molecule type" value="Genomic_DNA"/>
</dbReference>
<evidence type="ECO:0000313" key="1">
    <source>
        <dbReference type="EMBL" id="KAJ7306938.1"/>
    </source>
</evidence>
<reference evidence="1" key="1">
    <citation type="submission" date="2023-03" db="EMBL/GenBank/DDBJ databases">
        <title>Massive genome expansion in bonnet fungi (Mycena s.s.) driven by repeated elements and novel gene families across ecological guilds.</title>
        <authorList>
            <consortium name="Lawrence Berkeley National Laboratory"/>
            <person name="Harder C.B."/>
            <person name="Miyauchi S."/>
            <person name="Viragh M."/>
            <person name="Kuo A."/>
            <person name="Thoen E."/>
            <person name="Andreopoulos B."/>
            <person name="Lu D."/>
            <person name="Skrede I."/>
            <person name="Drula E."/>
            <person name="Henrissat B."/>
            <person name="Morin E."/>
            <person name="Kohler A."/>
            <person name="Barry K."/>
            <person name="LaButti K."/>
            <person name="Morin E."/>
            <person name="Salamov A."/>
            <person name="Lipzen A."/>
            <person name="Mereny Z."/>
            <person name="Hegedus B."/>
            <person name="Baldrian P."/>
            <person name="Stursova M."/>
            <person name="Weitz H."/>
            <person name="Taylor A."/>
            <person name="Grigoriev I.V."/>
            <person name="Nagy L.G."/>
            <person name="Martin F."/>
            <person name="Kauserud H."/>
        </authorList>
    </citation>
    <scope>NUCLEOTIDE SEQUENCE</scope>
    <source>
        <strain evidence="1">CBHHK002</strain>
    </source>
</reference>
<name>A0AAD6Z4S2_9AGAR</name>
<accession>A0AAD6Z4S2</accession>
<dbReference type="Proteomes" id="UP001218218">
    <property type="component" value="Unassembled WGS sequence"/>
</dbReference>
<comment type="caution">
    <text evidence="1">The sequence shown here is derived from an EMBL/GenBank/DDBJ whole genome shotgun (WGS) entry which is preliminary data.</text>
</comment>
<proteinExistence type="predicted"/>
<organism evidence="1 2">
    <name type="scientific">Mycena albidolilacea</name>
    <dbReference type="NCBI Taxonomy" id="1033008"/>
    <lineage>
        <taxon>Eukaryota</taxon>
        <taxon>Fungi</taxon>
        <taxon>Dikarya</taxon>
        <taxon>Basidiomycota</taxon>
        <taxon>Agaricomycotina</taxon>
        <taxon>Agaricomycetes</taxon>
        <taxon>Agaricomycetidae</taxon>
        <taxon>Agaricales</taxon>
        <taxon>Marasmiineae</taxon>
        <taxon>Mycenaceae</taxon>
        <taxon>Mycena</taxon>
    </lineage>
</organism>
<gene>
    <name evidence="1" type="ORF">DFH08DRAFT_824438</name>
</gene>
<sequence length="257" mass="27750">MASTFAACAGLANCTNGAGPERRWLPHLDSWVTNTANLVVLLAQHRVKGNFVDPDYALHWLLAWLAPRRTWRINSTASAPGVGAAAHKPDGIQESSIVFCLLQPKRPVLILTAEIQPTMKISPGFWFVAVGVSLSRAQRVFHIVRTICIEETDPNGGVQIDASIQLLQDGFGCGTTPAAETDNVETWPAVLSFPEDNPWGYGALDFYLSSGQYYYAYERNGNGALIATCGAESASKTCFVLSGSCNLSSHFRCVAPS</sequence>
<keyword evidence="2" id="KW-1185">Reference proteome</keyword>
<evidence type="ECO:0000313" key="2">
    <source>
        <dbReference type="Proteomes" id="UP001218218"/>
    </source>
</evidence>
<protein>
    <submittedName>
        <fullName evidence="1">Uncharacterized protein</fullName>
    </submittedName>
</protein>